<dbReference type="AlphaFoldDB" id="A0A2I0JNA8"/>
<keyword evidence="2 5" id="KW-0238">DNA-binding</keyword>
<dbReference type="InterPro" id="IPR001356">
    <property type="entry name" value="HD"/>
</dbReference>
<gene>
    <name evidence="11" type="ORF">CRG98_021825</name>
</gene>
<dbReference type="EMBL" id="PGOL01001490">
    <property type="protein sequence ID" value="PKI57758.1"/>
    <property type="molecule type" value="Genomic_DNA"/>
</dbReference>
<feature type="region of interest" description="Disordered" evidence="8">
    <location>
        <begin position="123"/>
        <end position="184"/>
    </location>
</feature>
<evidence type="ECO:0000256" key="8">
    <source>
        <dbReference type="SAM" id="MobiDB-lite"/>
    </source>
</evidence>
<keyword evidence="3 5" id="KW-0371">Homeobox</keyword>
<feature type="region of interest" description="Disordered" evidence="8">
    <location>
        <begin position="458"/>
        <end position="480"/>
    </location>
</feature>
<evidence type="ECO:0000259" key="10">
    <source>
        <dbReference type="PROSITE" id="PS50089"/>
    </source>
</evidence>
<dbReference type="PROSITE" id="PS50089">
    <property type="entry name" value="ZF_RING_2"/>
    <property type="match status" value="1"/>
</dbReference>
<feature type="DNA-binding region" description="Homeobox" evidence="5">
    <location>
        <begin position="64"/>
        <end position="123"/>
    </location>
</feature>
<evidence type="ECO:0000256" key="5">
    <source>
        <dbReference type="PROSITE-ProRule" id="PRU00108"/>
    </source>
</evidence>
<evidence type="ECO:0000256" key="6">
    <source>
        <dbReference type="PROSITE-ProRule" id="PRU00175"/>
    </source>
</evidence>
<dbReference type="Gene3D" id="3.30.40.10">
    <property type="entry name" value="Zinc/RING finger domain, C3HC4 (zinc finger)"/>
    <property type="match status" value="1"/>
</dbReference>
<feature type="region of interest" description="Disordered" evidence="8">
    <location>
        <begin position="907"/>
        <end position="948"/>
    </location>
</feature>
<dbReference type="Proteomes" id="UP000233551">
    <property type="component" value="Unassembled WGS sequence"/>
</dbReference>
<dbReference type="GO" id="GO:0005634">
    <property type="term" value="C:nucleus"/>
    <property type="evidence" value="ECO:0007669"/>
    <property type="project" value="UniProtKB-SubCell"/>
</dbReference>
<feature type="domain" description="Homeobox" evidence="9">
    <location>
        <begin position="62"/>
        <end position="122"/>
    </location>
</feature>
<dbReference type="PANTHER" id="PTHR47713:SF2">
    <property type="entry name" value="HOMEODOMAIN-LIKE SUPERFAMILY PROTEIN"/>
    <property type="match status" value="1"/>
</dbReference>
<dbReference type="PANTHER" id="PTHR47713">
    <property type="entry name" value="HOMEODOMAIN-LIKE SUPERFAMILY PROTEIN"/>
    <property type="match status" value="1"/>
</dbReference>
<evidence type="ECO:0000313" key="12">
    <source>
        <dbReference type="Proteomes" id="UP000233551"/>
    </source>
</evidence>
<keyword evidence="6" id="KW-0863">Zinc-finger</keyword>
<dbReference type="Gene3D" id="1.10.10.60">
    <property type="entry name" value="Homeodomain-like"/>
    <property type="match status" value="1"/>
</dbReference>
<keyword evidence="4 5" id="KW-0539">Nucleus</keyword>
<feature type="compositionally biased region" description="Polar residues" evidence="8">
    <location>
        <begin position="150"/>
        <end position="159"/>
    </location>
</feature>
<dbReference type="PROSITE" id="PS50071">
    <property type="entry name" value="HOMEOBOX_2"/>
    <property type="match status" value="1"/>
</dbReference>
<dbReference type="SUPFAM" id="SSF46689">
    <property type="entry name" value="Homeodomain-like"/>
    <property type="match status" value="1"/>
</dbReference>
<dbReference type="GO" id="GO:0008270">
    <property type="term" value="F:zinc ion binding"/>
    <property type="evidence" value="ECO:0007669"/>
    <property type="project" value="UniProtKB-KW"/>
</dbReference>
<feature type="region of interest" description="Disordered" evidence="8">
    <location>
        <begin position="526"/>
        <end position="549"/>
    </location>
</feature>
<dbReference type="InterPro" id="IPR017970">
    <property type="entry name" value="Homeobox_CS"/>
</dbReference>
<comment type="caution">
    <text evidence="11">The sequence shown here is derived from an EMBL/GenBank/DDBJ whole genome shotgun (WGS) entry which is preliminary data.</text>
</comment>
<dbReference type="GO" id="GO:0000981">
    <property type="term" value="F:DNA-binding transcription factor activity, RNA polymerase II-specific"/>
    <property type="evidence" value="ECO:0007669"/>
    <property type="project" value="InterPro"/>
</dbReference>
<evidence type="ECO:0000259" key="9">
    <source>
        <dbReference type="PROSITE" id="PS50071"/>
    </source>
</evidence>
<keyword evidence="6" id="KW-0862">Zinc</keyword>
<evidence type="ECO:0000256" key="2">
    <source>
        <dbReference type="ARBA" id="ARBA00023125"/>
    </source>
</evidence>
<dbReference type="Pfam" id="PF00046">
    <property type="entry name" value="Homeodomain"/>
    <property type="match status" value="1"/>
</dbReference>
<evidence type="ECO:0000256" key="4">
    <source>
        <dbReference type="ARBA" id="ARBA00023242"/>
    </source>
</evidence>
<name>A0A2I0JNA8_PUNGR</name>
<reference evidence="11 12" key="1">
    <citation type="submission" date="2017-11" db="EMBL/GenBank/DDBJ databases">
        <title>De-novo sequencing of pomegranate (Punica granatum L.) genome.</title>
        <authorList>
            <person name="Akparov Z."/>
            <person name="Amiraslanov A."/>
            <person name="Hajiyeva S."/>
            <person name="Abbasov M."/>
            <person name="Kaur K."/>
            <person name="Hamwieh A."/>
            <person name="Solovyev V."/>
            <person name="Salamov A."/>
            <person name="Braich B."/>
            <person name="Kosarev P."/>
            <person name="Mahmoud A."/>
            <person name="Hajiyev E."/>
            <person name="Babayeva S."/>
            <person name="Izzatullayeva V."/>
            <person name="Mammadov A."/>
            <person name="Mammadov A."/>
            <person name="Sharifova S."/>
            <person name="Ojaghi J."/>
            <person name="Eynullazada K."/>
            <person name="Bayramov B."/>
            <person name="Abdulazimova A."/>
            <person name="Shahmuradov I."/>
        </authorList>
    </citation>
    <scope>NUCLEOTIDE SEQUENCE [LARGE SCALE GENOMIC DNA]</scope>
    <source>
        <strain evidence="12">cv. AG2017</strain>
        <tissue evidence="11">Leaf</tissue>
    </source>
</reference>
<dbReference type="InterPro" id="IPR009057">
    <property type="entry name" value="Homeodomain-like_sf"/>
</dbReference>
<feature type="region of interest" description="Disordered" evidence="8">
    <location>
        <begin position="354"/>
        <end position="384"/>
    </location>
</feature>
<dbReference type="CDD" id="cd00086">
    <property type="entry name" value="homeodomain"/>
    <property type="match status" value="1"/>
</dbReference>
<keyword evidence="12" id="KW-1185">Reference proteome</keyword>
<comment type="subcellular location">
    <subcellularLocation>
        <location evidence="1 5 7">Nucleus</location>
    </subcellularLocation>
</comment>
<proteinExistence type="predicted"/>
<dbReference type="STRING" id="22663.A0A2I0JNA8"/>
<dbReference type="SUPFAM" id="SSF57850">
    <property type="entry name" value="RING/U-box"/>
    <property type="match status" value="1"/>
</dbReference>
<sequence>MGMPYSSTPFPSKLKNKPFPPASLPVSSLLLLLLLLHGILLSLLCLIEETGEVQHGESIALHKESNKKKVKTPSQLEALKEIYRVNKYPTEELKLRLAEQLGLTEKQVTNWFCNRRVRDKRLPSKDEVHGDGRQDHSSGVIVQDRGSGFGQDSSGSTKQGNRRPPVDLRDVESRSLYGQDSPSADLTYELRSHYPGNINGVQDTSSESSSALQERYCSRSMDKYGVQGTQFMISQGIRVPPGSKTVKDMGINYKPSGYLKVRVEIENAAITTVKRQLGRYYREDGPPLGVEFQPLPPGAFESAGRQSALESYYDEDPALSHSPNIHLVHHPSHMNARPEYPDWKAKKSYEEALNSSPVDSFDDYEDQPRHRSKQKQKCSFSDRSGYLAGTNSSLDMQDHIVGDDFVNGGGRNHKRNYNHTDEVIRSDHLWSSVAGEPQLYECENADPMVVQCSKRSREKLPPNPVIRGSDPTNVEGGGPSRRISKVKMAKHHGGEAANKGHFKPVRERAHPPKEMMAVKRIKNEVRDQDTTRSPPMELSGQGIDLSPTVKKNSQRTDKCACNVTGWFLFNAVSTDRTTRSERPFFIPISPMIKSRRRLTSRVGTPTPILYIPSRQFFPPISPKQTQSEILTISCSPKFPNFSVERLRPNMMMGEHEIAEAMAARLHRLSNWDKYSSESAPEPHCTEEQLSLHLQTKKAELAVHRAKSTGRDLRTAWAEVELGIMRHLACLLARTIDPVIASLRDSAVVQEGEVCGVCHEEMRRGETSRGMGCSHVFHPLCIEMWVRIEMCHVRKYVPQPVLVGKRFPEKCPPAHGANIGLAEMVSFRSYWAELLSAAFPKNNATVRGVSMAIRASAAREELDRNGGKCGWKIVRQGEGMRSPHHALLLFTNVGVVKLTISYRCNTVPPQEDPLRSNKNLPRAQPPPSECAASDSNPLPADSSCFRASSPQQRQLPFLPLATRALRDCRSALTSYRRLARRAAMNR</sequence>
<dbReference type="SMART" id="SM00389">
    <property type="entry name" value="HOX"/>
    <property type="match status" value="1"/>
</dbReference>
<feature type="compositionally biased region" description="Basic and acidic residues" evidence="8">
    <location>
        <begin position="164"/>
        <end position="173"/>
    </location>
</feature>
<accession>A0A2I0JNA8</accession>
<evidence type="ECO:0000256" key="3">
    <source>
        <dbReference type="ARBA" id="ARBA00023155"/>
    </source>
</evidence>
<evidence type="ECO:0000313" key="11">
    <source>
        <dbReference type="EMBL" id="PKI57758.1"/>
    </source>
</evidence>
<feature type="domain" description="RING-type" evidence="10">
    <location>
        <begin position="754"/>
        <end position="794"/>
    </location>
</feature>
<feature type="compositionally biased region" description="Basic and acidic residues" evidence="8">
    <location>
        <begin position="123"/>
        <end position="136"/>
    </location>
</feature>
<keyword evidence="6" id="KW-0479">Metal-binding</keyword>
<dbReference type="InterPro" id="IPR013083">
    <property type="entry name" value="Znf_RING/FYVE/PHD"/>
</dbReference>
<evidence type="ECO:0000256" key="7">
    <source>
        <dbReference type="RuleBase" id="RU000682"/>
    </source>
</evidence>
<dbReference type="PROSITE" id="PS00027">
    <property type="entry name" value="HOMEOBOX_1"/>
    <property type="match status" value="1"/>
</dbReference>
<evidence type="ECO:0000256" key="1">
    <source>
        <dbReference type="ARBA" id="ARBA00004123"/>
    </source>
</evidence>
<evidence type="ECO:0008006" key="13">
    <source>
        <dbReference type="Google" id="ProtNLM"/>
    </source>
</evidence>
<dbReference type="InterPro" id="IPR001841">
    <property type="entry name" value="Znf_RING"/>
</dbReference>
<dbReference type="GO" id="GO:0003677">
    <property type="term" value="F:DNA binding"/>
    <property type="evidence" value="ECO:0007669"/>
    <property type="project" value="UniProtKB-UniRule"/>
</dbReference>
<organism evidence="11 12">
    <name type="scientific">Punica granatum</name>
    <name type="common">Pomegranate</name>
    <dbReference type="NCBI Taxonomy" id="22663"/>
    <lineage>
        <taxon>Eukaryota</taxon>
        <taxon>Viridiplantae</taxon>
        <taxon>Streptophyta</taxon>
        <taxon>Embryophyta</taxon>
        <taxon>Tracheophyta</taxon>
        <taxon>Spermatophyta</taxon>
        <taxon>Magnoliopsida</taxon>
        <taxon>eudicotyledons</taxon>
        <taxon>Gunneridae</taxon>
        <taxon>Pentapetalae</taxon>
        <taxon>rosids</taxon>
        <taxon>malvids</taxon>
        <taxon>Myrtales</taxon>
        <taxon>Lythraceae</taxon>
        <taxon>Punica</taxon>
    </lineage>
</organism>
<protein>
    <recommendedName>
        <fullName evidence="13">Homeobox domain-containing protein</fullName>
    </recommendedName>
</protein>